<evidence type="ECO:0000313" key="2">
    <source>
        <dbReference type="EMBL" id="KAF7366672.1"/>
    </source>
</evidence>
<dbReference type="Proteomes" id="UP000623467">
    <property type="component" value="Unassembled WGS sequence"/>
</dbReference>
<protein>
    <submittedName>
        <fullName evidence="2">F-box domain-containing protein</fullName>
    </submittedName>
</protein>
<evidence type="ECO:0000313" key="3">
    <source>
        <dbReference type="Proteomes" id="UP000623467"/>
    </source>
</evidence>
<organism evidence="2 3">
    <name type="scientific">Mycena sanguinolenta</name>
    <dbReference type="NCBI Taxonomy" id="230812"/>
    <lineage>
        <taxon>Eukaryota</taxon>
        <taxon>Fungi</taxon>
        <taxon>Dikarya</taxon>
        <taxon>Basidiomycota</taxon>
        <taxon>Agaricomycotina</taxon>
        <taxon>Agaricomycetes</taxon>
        <taxon>Agaricomycetidae</taxon>
        <taxon>Agaricales</taxon>
        <taxon>Marasmiineae</taxon>
        <taxon>Mycenaceae</taxon>
        <taxon>Mycena</taxon>
    </lineage>
</organism>
<keyword evidence="1" id="KW-0175">Coiled coil</keyword>
<proteinExistence type="predicted"/>
<name>A0A8H7DBG8_9AGAR</name>
<dbReference type="EMBL" id="JACAZH010000006">
    <property type="protein sequence ID" value="KAF7366672.1"/>
    <property type="molecule type" value="Genomic_DNA"/>
</dbReference>
<feature type="coiled-coil region" evidence="1">
    <location>
        <begin position="53"/>
        <end position="87"/>
    </location>
</feature>
<comment type="caution">
    <text evidence="2">The sequence shown here is derived from an EMBL/GenBank/DDBJ whole genome shotgun (WGS) entry which is preliminary data.</text>
</comment>
<reference evidence="2" key="1">
    <citation type="submission" date="2020-05" db="EMBL/GenBank/DDBJ databases">
        <title>Mycena genomes resolve the evolution of fungal bioluminescence.</title>
        <authorList>
            <person name="Tsai I.J."/>
        </authorList>
    </citation>
    <scope>NUCLEOTIDE SEQUENCE</scope>
    <source>
        <strain evidence="2">160909Yilan</strain>
    </source>
</reference>
<sequence length="195" mass="22082">MDTSLCSKCGSPSFSSPGPIIDVSITPETRHYTLLNTNEPPDDSELTFIHSVVSETSARLTRLDDEISKLQEKLKQLEDERATLLSYRTRNKAILSPLRRMPPEVLSEIFSWTLLPTIDALGIGFHMAQSPWLLTRISSRWRAVCLSTTSLWSRIVIDYGLSDPPKNYSLALVETQIHRARSLHIHFYGSAENRL</sequence>
<dbReference type="AlphaFoldDB" id="A0A8H7DBG8"/>
<dbReference type="OrthoDB" id="3365698at2759"/>
<keyword evidence="3" id="KW-1185">Reference proteome</keyword>
<accession>A0A8H7DBG8</accession>
<evidence type="ECO:0000256" key="1">
    <source>
        <dbReference type="SAM" id="Coils"/>
    </source>
</evidence>
<gene>
    <name evidence="2" type="ORF">MSAN_00925100</name>
</gene>